<dbReference type="Proteomes" id="UP000183253">
    <property type="component" value="Unassembled WGS sequence"/>
</dbReference>
<dbReference type="RefSeq" id="WP_010261429.1">
    <property type="nucleotide sequence ID" value="NZ_CAEG01000010.1"/>
</dbReference>
<accession>A0A1H4AS61</accession>
<dbReference type="AlphaFoldDB" id="A0A1H4AS61"/>
<reference evidence="1 2" key="1">
    <citation type="submission" date="2016-10" db="EMBL/GenBank/DDBJ databases">
        <authorList>
            <person name="de Groot N.N."/>
        </authorList>
    </citation>
    <scope>NUCLEOTIDE SEQUENCE [LARGE SCALE GENOMIC DNA]</scope>
    <source>
        <strain evidence="1 2">DSM 25383</strain>
    </source>
</reference>
<evidence type="ECO:0008006" key="3">
    <source>
        <dbReference type="Google" id="ProtNLM"/>
    </source>
</evidence>
<dbReference type="EMBL" id="FNRI01000003">
    <property type="protein sequence ID" value="SEA38733.1"/>
    <property type="molecule type" value="Genomic_DNA"/>
</dbReference>
<evidence type="ECO:0000313" key="2">
    <source>
        <dbReference type="Proteomes" id="UP000183253"/>
    </source>
</evidence>
<protein>
    <recommendedName>
        <fullName evidence="3">DUF4961 domain-containing protein</fullName>
    </recommendedName>
</protein>
<dbReference type="STRING" id="1033731.SAMN05444145_103106"/>
<name>A0A1H4AS61_9BACT</name>
<sequence>MKRYYRYLTIAALAAIVAGCMEFLAINHPETVPVNTGVDATFDVKIEVNKDIDIRTTPVVAILAPTAWKMAENAVVTYTTSDGSGTKEMRLAVGTDQEPKTKGPWSAALKSRLGLKGNYEPVEWVAFIATTDHNWGPNDQFTGTVTVRFTTGSENLKTNLAYFIGNTQDGVHDDAQYYLLHEQPFETTGGSNATIDYTLPKMCSISPEAFTWEDIVAIKYDATIQVDGVDSPLKGADKVYLMARASYNGETQEAVVDEVGAKTLMTKNGKDKWMLYLYPHEFFGVPAGVKIDKVSFYMVNADKSIEVKMPDGEEFSFPENDK</sequence>
<gene>
    <name evidence="1" type="ORF">SAMN05444145_103106</name>
</gene>
<proteinExistence type="predicted"/>
<organism evidence="1 2">
    <name type="scientific">Alistipes timonensis JC136</name>
    <dbReference type="NCBI Taxonomy" id="1033731"/>
    <lineage>
        <taxon>Bacteria</taxon>
        <taxon>Pseudomonadati</taxon>
        <taxon>Bacteroidota</taxon>
        <taxon>Bacteroidia</taxon>
        <taxon>Bacteroidales</taxon>
        <taxon>Rikenellaceae</taxon>
        <taxon>Alistipes</taxon>
    </lineage>
</organism>
<evidence type="ECO:0000313" key="1">
    <source>
        <dbReference type="EMBL" id="SEA38733.1"/>
    </source>
</evidence>
<dbReference type="PROSITE" id="PS51257">
    <property type="entry name" value="PROKAR_LIPOPROTEIN"/>
    <property type="match status" value="1"/>
</dbReference>
<keyword evidence="2" id="KW-1185">Reference proteome</keyword>
<dbReference type="OrthoDB" id="1406466at2"/>
<dbReference type="InterPro" id="IPR032522">
    <property type="entry name" value="DUF4961"/>
</dbReference>
<dbReference type="Pfam" id="PF16328">
    <property type="entry name" value="DUF4961"/>
    <property type="match status" value="1"/>
</dbReference>